<accession>A0A2Z4Q8C1</accession>
<dbReference type="Pfam" id="PF06810">
    <property type="entry name" value="Phage_scaffold"/>
    <property type="match status" value="1"/>
</dbReference>
<sequence length="248" mass="27829">MKSTVLRKDIAKFFAFGGDGGEEPPNINVPGAKDDNKSRGSSRRRSRRRDDDDDDDDDDIDLNDSGPGSKDNKIYKLSQENKNRRRANRELRETIAERDERIEELEEELRKVPQLQSLYEKQKQDNEKMKDTVREMALRQALGTAKGKDEKPLAWYDEGMVLDLIDRKKVAVDLKDFSVSGLDDQLQKIAEEKPFLVKDSSGEPTGGTSSRTTATGAAPQSSATGTGQQNQTATKDKYQSRFAALNNI</sequence>
<reference evidence="3" key="1">
    <citation type="submission" date="2018-04" db="EMBL/GenBank/DDBJ databases">
        <authorList>
            <person name="Harrington T."/>
            <person name="Washburn E."/>
            <person name="Bricker J."/>
            <person name="McKinney A."/>
            <person name="Betsko A.J."/>
            <person name="Garlena R.A."/>
            <person name="Russell D.A."/>
            <person name="Pope W.A."/>
            <person name="Jacobs-Sera D."/>
            <person name="Hatfull G.F."/>
        </authorList>
    </citation>
    <scope>NUCLEOTIDE SEQUENCE [LARGE SCALE GENOMIC DNA]</scope>
</reference>
<evidence type="ECO:0000256" key="1">
    <source>
        <dbReference type="SAM" id="MobiDB-lite"/>
    </source>
</evidence>
<dbReference type="Proteomes" id="UP000250774">
    <property type="component" value="Segment"/>
</dbReference>
<feature type="region of interest" description="Disordered" evidence="1">
    <location>
        <begin position="192"/>
        <end position="248"/>
    </location>
</feature>
<gene>
    <name evidence="2" type="primary">10</name>
    <name evidence="2" type="ORF">PBI_SUZY_10</name>
</gene>
<dbReference type="EMBL" id="MH271313">
    <property type="protein sequence ID" value="AWY06115.1"/>
    <property type="molecule type" value="Genomic_DNA"/>
</dbReference>
<keyword evidence="3" id="KW-1185">Reference proteome</keyword>
<feature type="region of interest" description="Disordered" evidence="1">
    <location>
        <begin position="15"/>
        <end position="92"/>
    </location>
</feature>
<feature type="compositionally biased region" description="Low complexity" evidence="1">
    <location>
        <begin position="206"/>
        <end position="233"/>
    </location>
</feature>
<feature type="compositionally biased region" description="Basic and acidic residues" evidence="1">
    <location>
        <begin position="70"/>
        <end position="92"/>
    </location>
</feature>
<dbReference type="KEGG" id="vg:54993529"/>
<dbReference type="InterPro" id="IPR009636">
    <property type="entry name" value="SCAF"/>
</dbReference>
<dbReference type="GO" id="GO:0019069">
    <property type="term" value="P:viral capsid assembly"/>
    <property type="evidence" value="ECO:0007669"/>
    <property type="project" value="InterPro"/>
</dbReference>
<organism evidence="2 3">
    <name type="scientific">Gordonia phage Suzy</name>
    <dbReference type="NCBI Taxonomy" id="2201430"/>
    <lineage>
        <taxon>Viruses</taxon>
        <taxon>Duplodnaviria</taxon>
        <taxon>Heunggongvirae</taxon>
        <taxon>Uroviricota</taxon>
        <taxon>Caudoviricetes</taxon>
        <taxon>Terapinvirus</taxon>
        <taxon>Terapinvirus suzy</taxon>
    </lineage>
</organism>
<evidence type="ECO:0000313" key="3">
    <source>
        <dbReference type="Proteomes" id="UP000250774"/>
    </source>
</evidence>
<dbReference type="GeneID" id="54993529"/>
<evidence type="ECO:0000313" key="2">
    <source>
        <dbReference type="EMBL" id="AWY06115.1"/>
    </source>
</evidence>
<protein>
    <recommendedName>
        <fullName evidence="4">Scaffolding protein</fullName>
    </recommendedName>
</protein>
<name>A0A2Z4Q8C1_9CAUD</name>
<proteinExistence type="predicted"/>
<feature type="compositionally biased region" description="Acidic residues" evidence="1">
    <location>
        <begin position="51"/>
        <end position="62"/>
    </location>
</feature>
<evidence type="ECO:0008006" key="4">
    <source>
        <dbReference type="Google" id="ProtNLM"/>
    </source>
</evidence>
<dbReference type="RefSeq" id="YP_009802971.1">
    <property type="nucleotide sequence ID" value="NC_047990.1"/>
</dbReference>